<dbReference type="InterPro" id="IPR050482">
    <property type="entry name" value="Sensor_HK_TwoCompSys"/>
</dbReference>
<dbReference type="EMBL" id="CP006841">
    <property type="protein sequence ID" value="ALA67545.1"/>
    <property type="molecule type" value="Genomic_DNA"/>
</dbReference>
<keyword evidence="4" id="KW-1133">Transmembrane helix</keyword>
<dbReference type="OrthoDB" id="5241784at2"/>
<dbReference type="InterPro" id="IPR011712">
    <property type="entry name" value="Sig_transdc_His_kin_sub3_dim/P"/>
</dbReference>
<dbReference type="GO" id="GO:0016020">
    <property type="term" value="C:membrane"/>
    <property type="evidence" value="ECO:0007669"/>
    <property type="project" value="InterPro"/>
</dbReference>
<accession>A0A0K2H0H8</accession>
<evidence type="ECO:0000259" key="6">
    <source>
        <dbReference type="Pfam" id="PF07730"/>
    </source>
</evidence>
<dbReference type="GO" id="GO:0046983">
    <property type="term" value="F:protein dimerization activity"/>
    <property type="evidence" value="ECO:0007669"/>
    <property type="project" value="InterPro"/>
</dbReference>
<dbReference type="Gene3D" id="1.20.5.1930">
    <property type="match status" value="1"/>
</dbReference>
<keyword evidence="4" id="KW-0472">Membrane</keyword>
<reference evidence="7 8" key="1">
    <citation type="submission" date="2013-10" db="EMBL/GenBank/DDBJ databases">
        <title>Complete genome sequence of Corynebacterium lactis DSM 45799(T), isolated from raw cow milk.</title>
        <authorList>
            <person name="Ruckert C."/>
            <person name="Albersmeier A."/>
            <person name="Lipski A."/>
            <person name="Kalinowski J."/>
        </authorList>
    </citation>
    <scope>NUCLEOTIDE SEQUENCE [LARGE SCALE GENOMIC DNA]</scope>
    <source>
        <strain evidence="7 8">RW2-5</strain>
    </source>
</reference>
<dbReference type="STRING" id="1408189.CLAC_07150"/>
<name>A0A0K2H0H8_9CORY</name>
<dbReference type="InterPro" id="IPR003594">
    <property type="entry name" value="HATPase_dom"/>
</dbReference>
<evidence type="ECO:0000259" key="5">
    <source>
        <dbReference type="Pfam" id="PF02518"/>
    </source>
</evidence>
<organism evidence="7 8">
    <name type="scientific">Corynebacterium lactis RW2-5</name>
    <dbReference type="NCBI Taxonomy" id="1408189"/>
    <lineage>
        <taxon>Bacteria</taxon>
        <taxon>Bacillati</taxon>
        <taxon>Actinomycetota</taxon>
        <taxon>Actinomycetes</taxon>
        <taxon>Mycobacteriales</taxon>
        <taxon>Corynebacteriaceae</taxon>
        <taxon>Corynebacterium</taxon>
    </lineage>
</organism>
<dbReference type="Gene3D" id="3.30.565.10">
    <property type="entry name" value="Histidine kinase-like ATPase, C-terminal domain"/>
    <property type="match status" value="1"/>
</dbReference>
<dbReference type="Proteomes" id="UP000058446">
    <property type="component" value="Chromosome"/>
</dbReference>
<feature type="transmembrane region" description="Helical" evidence="4">
    <location>
        <begin position="154"/>
        <end position="174"/>
    </location>
</feature>
<feature type="transmembrane region" description="Helical" evidence="4">
    <location>
        <begin position="49"/>
        <end position="70"/>
    </location>
</feature>
<evidence type="ECO:0000256" key="4">
    <source>
        <dbReference type="SAM" id="Phobius"/>
    </source>
</evidence>
<proteinExistence type="predicted"/>
<dbReference type="RefSeq" id="WP_156324795.1">
    <property type="nucleotide sequence ID" value="NZ_CP006841.1"/>
</dbReference>
<gene>
    <name evidence="7" type="ORF">CLAC_07150</name>
</gene>
<keyword evidence="2 7" id="KW-0418">Kinase</keyword>
<dbReference type="KEGG" id="clw:CLAC_07150"/>
<evidence type="ECO:0000256" key="1">
    <source>
        <dbReference type="ARBA" id="ARBA00022679"/>
    </source>
</evidence>
<evidence type="ECO:0000256" key="2">
    <source>
        <dbReference type="ARBA" id="ARBA00022777"/>
    </source>
</evidence>
<dbReference type="InterPro" id="IPR036890">
    <property type="entry name" value="HATPase_C_sf"/>
</dbReference>
<dbReference type="CDD" id="cd16917">
    <property type="entry name" value="HATPase_UhpB-NarQ-NarX-like"/>
    <property type="match status" value="1"/>
</dbReference>
<dbReference type="GO" id="GO:0000155">
    <property type="term" value="F:phosphorelay sensor kinase activity"/>
    <property type="evidence" value="ECO:0007669"/>
    <property type="project" value="InterPro"/>
</dbReference>
<evidence type="ECO:0000313" key="7">
    <source>
        <dbReference type="EMBL" id="ALA67545.1"/>
    </source>
</evidence>
<feature type="domain" description="Signal transduction histidine kinase subgroup 3 dimerisation and phosphoacceptor" evidence="6">
    <location>
        <begin position="193"/>
        <end position="258"/>
    </location>
</feature>
<feature type="transmembrane region" description="Helical" evidence="4">
    <location>
        <begin position="21"/>
        <end position="43"/>
    </location>
</feature>
<protein>
    <submittedName>
        <fullName evidence="7">Histidine kinase</fullName>
    </submittedName>
</protein>
<dbReference type="Pfam" id="PF02518">
    <property type="entry name" value="HATPase_c"/>
    <property type="match status" value="1"/>
</dbReference>
<dbReference type="Pfam" id="PF07730">
    <property type="entry name" value="HisKA_3"/>
    <property type="match status" value="1"/>
</dbReference>
<dbReference type="PATRIC" id="fig|1408189.4.peg.1429"/>
<feature type="transmembrane region" description="Helical" evidence="4">
    <location>
        <begin position="121"/>
        <end position="142"/>
    </location>
</feature>
<keyword evidence="4" id="KW-0812">Transmembrane</keyword>
<keyword evidence="1" id="KW-0808">Transferase</keyword>
<keyword evidence="3" id="KW-0902">Two-component regulatory system</keyword>
<evidence type="ECO:0000313" key="8">
    <source>
        <dbReference type="Proteomes" id="UP000058446"/>
    </source>
</evidence>
<evidence type="ECO:0000256" key="3">
    <source>
        <dbReference type="ARBA" id="ARBA00023012"/>
    </source>
</evidence>
<dbReference type="SUPFAM" id="SSF55874">
    <property type="entry name" value="ATPase domain of HSP90 chaperone/DNA topoisomerase II/histidine kinase"/>
    <property type="match status" value="1"/>
</dbReference>
<dbReference type="AlphaFoldDB" id="A0A0K2H0H8"/>
<sequence length="411" mass="44577">MLNVLHPRALRRHFRRPFSGFQAYSALESGIWVIVLPIVFFSYGHVDAAPTLILIIAFAMVYPFLTGSLSYYPRGLSQRCRYIFALSIVVGFGVASAPIVGYKASAFLPFAAALISQSLSLIYALTSILALGITLVGISQVFGYLDGTDTSTSVGFSLMSLCWSVFICLIIQIGKASEEASKLNQEIELSHQRESIARDVHDVLGHSLTLISLKAEVARRLIHSDSAAAEDELRAITTLARTSLAEVRSTVTRMRHPDLAGELAAASRAFETANIQASLPDDVSNVVNNAKLFSWVIREATTNIIRHSQARNVRIEISPSSVRIIDDGVGFDAEEINTRIAQLYTQKTAVPPNSQQSQETDFALASVEDTRSHSGLDGLAQRVHAAGGLLIIDSSPQSGTTIAVTMTKQMP</sequence>
<dbReference type="PANTHER" id="PTHR24421:SF63">
    <property type="entry name" value="SENSOR HISTIDINE KINASE DESK"/>
    <property type="match status" value="1"/>
</dbReference>
<feature type="domain" description="Histidine kinase/HSP90-like ATPase" evidence="5">
    <location>
        <begin position="293"/>
        <end position="406"/>
    </location>
</feature>
<dbReference type="PANTHER" id="PTHR24421">
    <property type="entry name" value="NITRATE/NITRITE SENSOR PROTEIN NARX-RELATED"/>
    <property type="match status" value="1"/>
</dbReference>
<feature type="transmembrane region" description="Helical" evidence="4">
    <location>
        <begin position="82"/>
        <end position="101"/>
    </location>
</feature>
<keyword evidence="8" id="KW-1185">Reference proteome</keyword>